<reference evidence="1" key="1">
    <citation type="submission" date="2021-02" db="EMBL/GenBank/DDBJ databases">
        <authorList>
            <consortium name="DOE Joint Genome Institute"/>
            <person name="Ahrendt S."/>
            <person name="Looney B.P."/>
            <person name="Miyauchi S."/>
            <person name="Morin E."/>
            <person name="Drula E."/>
            <person name="Courty P.E."/>
            <person name="Chicoki N."/>
            <person name="Fauchery L."/>
            <person name="Kohler A."/>
            <person name="Kuo A."/>
            <person name="Labutti K."/>
            <person name="Pangilinan J."/>
            <person name="Lipzen A."/>
            <person name="Riley R."/>
            <person name="Andreopoulos W."/>
            <person name="He G."/>
            <person name="Johnson J."/>
            <person name="Barry K.W."/>
            <person name="Grigoriev I.V."/>
            <person name="Nagy L."/>
            <person name="Hibbett D."/>
            <person name="Henrissat B."/>
            <person name="Matheny P.B."/>
            <person name="Labbe J."/>
            <person name="Martin F."/>
        </authorList>
    </citation>
    <scope>NUCLEOTIDE SEQUENCE</scope>
    <source>
        <strain evidence="1">FP105234-sp</strain>
    </source>
</reference>
<evidence type="ECO:0000313" key="2">
    <source>
        <dbReference type="Proteomes" id="UP000814033"/>
    </source>
</evidence>
<comment type="caution">
    <text evidence="1">The sequence shown here is derived from an EMBL/GenBank/DDBJ whole genome shotgun (WGS) entry which is preliminary data.</text>
</comment>
<gene>
    <name evidence="1" type="ORF">FA95DRAFT_1491050</name>
</gene>
<organism evidence="1 2">
    <name type="scientific">Auriscalpium vulgare</name>
    <dbReference type="NCBI Taxonomy" id="40419"/>
    <lineage>
        <taxon>Eukaryota</taxon>
        <taxon>Fungi</taxon>
        <taxon>Dikarya</taxon>
        <taxon>Basidiomycota</taxon>
        <taxon>Agaricomycotina</taxon>
        <taxon>Agaricomycetes</taxon>
        <taxon>Russulales</taxon>
        <taxon>Auriscalpiaceae</taxon>
        <taxon>Auriscalpium</taxon>
    </lineage>
</organism>
<keyword evidence="2" id="KW-1185">Reference proteome</keyword>
<dbReference type="Proteomes" id="UP000814033">
    <property type="component" value="Unassembled WGS sequence"/>
</dbReference>
<evidence type="ECO:0000313" key="1">
    <source>
        <dbReference type="EMBL" id="KAI0048371.1"/>
    </source>
</evidence>
<sequence length="328" mass="36687">MCRLLIYKGTSPVQLSHLLTRPAHSIINQAFDSRLRVDLRRPINGDGFGVGWYDSVHDEELGCQPCIFTSVTPAWNNINLTRLAEKIKSPMVFAHVRATTAGSLSLDNCHPFVYGKLMFMHNGSIENFSKIKRRLQQELPDDIFNVVQGNTDSEWSFALFLSKLPRADAPSFTHEELRKAMLETIASLNQFAEEAGVTQPSLMNFCITDGDSVVATRYVSSRNDEAASLWFSSGTAFSEYAEGGHYKMSKADKRENIIMIASEPLTFEKADWMEIKTNYMIVITPKMNVLLIPIVDKFYVPPSDPAAQSRGIDLAAAKGLLAPRTTKR</sequence>
<reference evidence="1" key="2">
    <citation type="journal article" date="2022" name="New Phytol.">
        <title>Evolutionary transition to the ectomycorrhizal habit in the genomes of a hyperdiverse lineage of mushroom-forming fungi.</title>
        <authorList>
            <person name="Looney B."/>
            <person name="Miyauchi S."/>
            <person name="Morin E."/>
            <person name="Drula E."/>
            <person name="Courty P.E."/>
            <person name="Kohler A."/>
            <person name="Kuo A."/>
            <person name="LaButti K."/>
            <person name="Pangilinan J."/>
            <person name="Lipzen A."/>
            <person name="Riley R."/>
            <person name="Andreopoulos W."/>
            <person name="He G."/>
            <person name="Johnson J."/>
            <person name="Nolan M."/>
            <person name="Tritt A."/>
            <person name="Barry K.W."/>
            <person name="Grigoriev I.V."/>
            <person name="Nagy L.G."/>
            <person name="Hibbett D."/>
            <person name="Henrissat B."/>
            <person name="Matheny P.B."/>
            <person name="Labbe J."/>
            <person name="Martin F.M."/>
        </authorList>
    </citation>
    <scope>NUCLEOTIDE SEQUENCE</scope>
    <source>
        <strain evidence="1">FP105234-sp</strain>
    </source>
</reference>
<proteinExistence type="predicted"/>
<name>A0ACB8RW86_9AGAM</name>
<dbReference type="EMBL" id="MU275888">
    <property type="protein sequence ID" value="KAI0048371.1"/>
    <property type="molecule type" value="Genomic_DNA"/>
</dbReference>
<accession>A0ACB8RW86</accession>
<protein>
    <submittedName>
        <fullName evidence="1">N-terminal nucleophile aminohydrolase</fullName>
    </submittedName>
</protein>